<dbReference type="RefSeq" id="XP_044553226.1">
    <property type="nucleotide sequence ID" value="XM_044690643.1"/>
</dbReference>
<dbReference type="GeneID" id="68107087"/>
<organism evidence="2 3">
    <name type="scientific">Naegleria lovaniensis</name>
    <name type="common">Amoeba</name>
    <dbReference type="NCBI Taxonomy" id="51637"/>
    <lineage>
        <taxon>Eukaryota</taxon>
        <taxon>Discoba</taxon>
        <taxon>Heterolobosea</taxon>
        <taxon>Tetramitia</taxon>
        <taxon>Eutetramitia</taxon>
        <taxon>Vahlkampfiidae</taxon>
        <taxon>Naegleria</taxon>
    </lineage>
</organism>
<name>A0AA88H0D3_NAELO</name>
<evidence type="ECO:0000313" key="3">
    <source>
        <dbReference type="Proteomes" id="UP000816034"/>
    </source>
</evidence>
<reference evidence="2 3" key="1">
    <citation type="journal article" date="2018" name="BMC Genomics">
        <title>The genome of Naegleria lovaniensis, the basis for a comparative approach to unravel pathogenicity factors of the human pathogenic amoeba N. fowleri.</title>
        <authorList>
            <person name="Liechti N."/>
            <person name="Schurch N."/>
            <person name="Bruggmann R."/>
            <person name="Wittwer M."/>
        </authorList>
    </citation>
    <scope>NUCLEOTIDE SEQUENCE [LARGE SCALE GENOMIC DNA]</scope>
    <source>
        <strain evidence="2 3">ATCC 30569</strain>
    </source>
</reference>
<dbReference type="Proteomes" id="UP000816034">
    <property type="component" value="Unassembled WGS sequence"/>
</dbReference>
<evidence type="ECO:0000313" key="2">
    <source>
        <dbReference type="EMBL" id="KAG2389234.1"/>
    </source>
</evidence>
<evidence type="ECO:0000256" key="1">
    <source>
        <dbReference type="SAM" id="SignalP"/>
    </source>
</evidence>
<feature type="chain" id="PRO_5041737130" evidence="1">
    <location>
        <begin position="18"/>
        <end position="97"/>
    </location>
</feature>
<protein>
    <submittedName>
        <fullName evidence="2">Uncharacterized protein</fullName>
    </submittedName>
</protein>
<proteinExistence type="predicted"/>
<keyword evidence="3" id="KW-1185">Reference proteome</keyword>
<comment type="caution">
    <text evidence="2">The sequence shown here is derived from an EMBL/GenBank/DDBJ whole genome shotgun (WGS) entry which is preliminary data.</text>
</comment>
<dbReference type="AlphaFoldDB" id="A0AA88H0D3"/>
<accession>A0AA88H0D3</accession>
<dbReference type="EMBL" id="PYSW02000008">
    <property type="protein sequence ID" value="KAG2389234.1"/>
    <property type="molecule type" value="Genomic_DNA"/>
</dbReference>
<gene>
    <name evidence="2" type="ORF">C9374_014634</name>
</gene>
<keyword evidence="1" id="KW-0732">Signal</keyword>
<feature type="signal peptide" evidence="1">
    <location>
        <begin position="1"/>
        <end position="17"/>
    </location>
</feature>
<sequence>MICFIAGIILGVYLCRNYDIERICSDVKSNIFKCESSVWQSFKNTEKKYRKEQQESNTVADSGTATCCNQSSAPTLQQMYPTFALGSTETQDTLKDQ</sequence>